<accession>A0A5C3KI78</accession>
<feature type="signal peptide" evidence="1">
    <location>
        <begin position="1"/>
        <end position="22"/>
    </location>
</feature>
<feature type="chain" id="PRO_5022998123" evidence="1">
    <location>
        <begin position="23"/>
        <end position="283"/>
    </location>
</feature>
<evidence type="ECO:0000256" key="1">
    <source>
        <dbReference type="SAM" id="SignalP"/>
    </source>
</evidence>
<evidence type="ECO:0000313" key="2">
    <source>
        <dbReference type="EMBL" id="TFK19732.1"/>
    </source>
</evidence>
<dbReference type="EMBL" id="ML210327">
    <property type="protein sequence ID" value="TFK19732.1"/>
    <property type="molecule type" value="Genomic_DNA"/>
</dbReference>
<dbReference type="Proteomes" id="UP000307440">
    <property type="component" value="Unassembled WGS sequence"/>
</dbReference>
<name>A0A5C3KI78_COPMA</name>
<proteinExistence type="predicted"/>
<dbReference type="AlphaFoldDB" id="A0A5C3KI78"/>
<keyword evidence="3" id="KW-1185">Reference proteome</keyword>
<evidence type="ECO:0000313" key="3">
    <source>
        <dbReference type="Proteomes" id="UP000307440"/>
    </source>
</evidence>
<reference evidence="2 3" key="1">
    <citation type="journal article" date="2019" name="Nat. Ecol. Evol.">
        <title>Megaphylogeny resolves global patterns of mushroom evolution.</title>
        <authorList>
            <person name="Varga T."/>
            <person name="Krizsan K."/>
            <person name="Foldi C."/>
            <person name="Dima B."/>
            <person name="Sanchez-Garcia M."/>
            <person name="Sanchez-Ramirez S."/>
            <person name="Szollosi G.J."/>
            <person name="Szarkandi J.G."/>
            <person name="Papp V."/>
            <person name="Albert L."/>
            <person name="Andreopoulos W."/>
            <person name="Angelini C."/>
            <person name="Antonin V."/>
            <person name="Barry K.W."/>
            <person name="Bougher N.L."/>
            <person name="Buchanan P."/>
            <person name="Buyck B."/>
            <person name="Bense V."/>
            <person name="Catcheside P."/>
            <person name="Chovatia M."/>
            <person name="Cooper J."/>
            <person name="Damon W."/>
            <person name="Desjardin D."/>
            <person name="Finy P."/>
            <person name="Geml J."/>
            <person name="Haridas S."/>
            <person name="Hughes K."/>
            <person name="Justo A."/>
            <person name="Karasinski D."/>
            <person name="Kautmanova I."/>
            <person name="Kiss B."/>
            <person name="Kocsube S."/>
            <person name="Kotiranta H."/>
            <person name="LaButti K.M."/>
            <person name="Lechner B.E."/>
            <person name="Liimatainen K."/>
            <person name="Lipzen A."/>
            <person name="Lukacs Z."/>
            <person name="Mihaltcheva S."/>
            <person name="Morgado L.N."/>
            <person name="Niskanen T."/>
            <person name="Noordeloos M.E."/>
            <person name="Ohm R.A."/>
            <person name="Ortiz-Santana B."/>
            <person name="Ovrebo C."/>
            <person name="Racz N."/>
            <person name="Riley R."/>
            <person name="Savchenko A."/>
            <person name="Shiryaev A."/>
            <person name="Soop K."/>
            <person name="Spirin V."/>
            <person name="Szebenyi C."/>
            <person name="Tomsovsky M."/>
            <person name="Tulloss R.E."/>
            <person name="Uehling J."/>
            <person name="Grigoriev I.V."/>
            <person name="Vagvolgyi C."/>
            <person name="Papp T."/>
            <person name="Martin F.M."/>
            <person name="Miettinen O."/>
            <person name="Hibbett D.S."/>
            <person name="Nagy L.G."/>
        </authorList>
    </citation>
    <scope>NUCLEOTIDE SEQUENCE [LARGE SCALE GENOMIC DNA]</scope>
    <source>
        <strain evidence="2 3">CBS 121175</strain>
    </source>
</reference>
<protein>
    <submittedName>
        <fullName evidence="2">Uncharacterized protein</fullName>
    </submittedName>
</protein>
<keyword evidence="1" id="KW-0732">Signal</keyword>
<sequence length="283" mass="31934">MRASLSQLLILLSVVGVQRVLSLEEGFDFDARAVGGALSFDDELVSRGFYYDDEELAFRDFYDDEDLISRYYEQEEDLYSRYVVPATQPLTPEAIQKELAAVDQSQIGRLEGGRQLAALACYQRARLLNSEIVKNSKRFKNPKRWSRAMRGTMAHCKKILFNDGFNGSGKGPLASPALTPTFKDKTLPSRETLLKVIKKVPYSRFVASTSSVGEDMEKIRNYRKAEYLKNYWKRVASTLNSKSNGFKAAKKRSAEWGTLARKYYNKVLGVGVAKRFSAGGSKK</sequence>
<organism evidence="2 3">
    <name type="scientific">Coprinopsis marcescibilis</name>
    <name type="common">Agaric fungus</name>
    <name type="synonym">Psathyrella marcescibilis</name>
    <dbReference type="NCBI Taxonomy" id="230819"/>
    <lineage>
        <taxon>Eukaryota</taxon>
        <taxon>Fungi</taxon>
        <taxon>Dikarya</taxon>
        <taxon>Basidiomycota</taxon>
        <taxon>Agaricomycotina</taxon>
        <taxon>Agaricomycetes</taxon>
        <taxon>Agaricomycetidae</taxon>
        <taxon>Agaricales</taxon>
        <taxon>Agaricineae</taxon>
        <taxon>Psathyrellaceae</taxon>
        <taxon>Coprinopsis</taxon>
    </lineage>
</organism>
<gene>
    <name evidence="2" type="ORF">FA15DRAFT_759840</name>
</gene>